<gene>
    <name evidence="1" type="ORF">GA0116948_102355</name>
</gene>
<dbReference type="Proteomes" id="UP000242818">
    <property type="component" value="Unassembled WGS sequence"/>
</dbReference>
<evidence type="ECO:0000313" key="1">
    <source>
        <dbReference type="EMBL" id="SCB99934.1"/>
    </source>
</evidence>
<name>A0A1C4AZE1_9BACT</name>
<dbReference type="EMBL" id="FMAR01000002">
    <property type="protein sequence ID" value="SCB99934.1"/>
    <property type="molecule type" value="Genomic_DNA"/>
</dbReference>
<dbReference type="STRING" id="1335309.GA0116948_102355"/>
<evidence type="ECO:0000313" key="2">
    <source>
        <dbReference type="Proteomes" id="UP000242818"/>
    </source>
</evidence>
<keyword evidence="2" id="KW-1185">Reference proteome</keyword>
<reference evidence="1 2" key="1">
    <citation type="submission" date="2016-08" db="EMBL/GenBank/DDBJ databases">
        <authorList>
            <person name="Seilhamer J.J."/>
        </authorList>
    </citation>
    <scope>NUCLEOTIDE SEQUENCE [LARGE SCALE GENOMIC DNA]</scope>
    <source>
        <strain evidence="1 2">A37T2</strain>
    </source>
</reference>
<dbReference type="RefSeq" id="WP_089709475.1">
    <property type="nucleotide sequence ID" value="NZ_FMAR01000002.1"/>
</dbReference>
<dbReference type="AlphaFoldDB" id="A0A1C4AZE1"/>
<accession>A0A1C4AZE1</accession>
<protein>
    <submittedName>
        <fullName evidence="1">Uncharacterized protein</fullName>
    </submittedName>
</protein>
<proteinExistence type="predicted"/>
<organism evidence="1 2">
    <name type="scientific">Chitinophaga costaii</name>
    <dbReference type="NCBI Taxonomy" id="1335309"/>
    <lineage>
        <taxon>Bacteria</taxon>
        <taxon>Pseudomonadati</taxon>
        <taxon>Bacteroidota</taxon>
        <taxon>Chitinophagia</taxon>
        <taxon>Chitinophagales</taxon>
        <taxon>Chitinophagaceae</taxon>
        <taxon>Chitinophaga</taxon>
    </lineage>
</organism>
<dbReference type="OrthoDB" id="677048at2"/>
<sequence>MKTGSGKFSNPAKVNGCYGEVVLESNVHTNTSATTLRIHDVYDGWRAGILFGCQYFLDHCPKCNGLTVHILNIKSDAATDNTMMAYLTIQALVQSTGLPVQKEVYFDAVVGAFVFPR</sequence>